<dbReference type="GO" id="GO:0002250">
    <property type="term" value="P:adaptive immune response"/>
    <property type="evidence" value="ECO:0007669"/>
    <property type="project" value="UniProtKB-KW"/>
</dbReference>
<dbReference type="InterPro" id="IPR013106">
    <property type="entry name" value="Ig_V-set"/>
</dbReference>
<evidence type="ECO:0000313" key="8">
    <source>
        <dbReference type="RefSeq" id="XP_035301799.1"/>
    </source>
</evidence>
<dbReference type="InterPro" id="IPR050199">
    <property type="entry name" value="IgHV"/>
</dbReference>
<sequence length="241" mass="26992">MAVLVLLFCLANFPSCVLSQVQLKESGPGLLQPSQTLSVTCTVSVFSLSDYNVHWVHHPLGKRLEWMGGISWNGNTGYNSALQSQISITRDTSKSQVVLKLNNLQTEDTALYYCVRNTVREIQYQPEQNPHCRDSHDQQGEQRTNRDSKDQSGLLQELGNTVKGRFTISRDNAKKTLNLKMNNLKSEDMAMYYCARDTLKEKGPGLVEPSETLSLTCTVSGFSLTSYNVHCVRQPPGKDLE</sequence>
<dbReference type="PANTHER" id="PTHR23266">
    <property type="entry name" value="IMMUNOGLOBULIN HEAVY CHAIN"/>
    <property type="match status" value="1"/>
</dbReference>
<reference evidence="7" key="2">
    <citation type="journal article" date="2020" name="Biotechnol. Bioeng.">
        <title>Chromosome-scale scaffolds for the Chinese hamster reference genome assembly to facilitate the study of the CHO epigenome.</title>
        <authorList>
            <person name="Hilliard W."/>
            <person name="MacDonald M."/>
            <person name="Lee K.H."/>
        </authorList>
    </citation>
    <scope>NUCLEOTIDE SEQUENCE [LARGE SCALE GENOMIC DNA]</scope>
    <source>
        <strain evidence="7">17A/GY</strain>
    </source>
</reference>
<dbReference type="SMART" id="SM00406">
    <property type="entry name" value="IGv"/>
    <property type="match status" value="2"/>
</dbReference>
<evidence type="ECO:0000256" key="4">
    <source>
        <dbReference type="SAM" id="MobiDB-lite"/>
    </source>
</evidence>
<dbReference type="Pfam" id="PF07686">
    <property type="entry name" value="V-set"/>
    <property type="match status" value="1"/>
</dbReference>
<keyword evidence="2" id="KW-1064">Adaptive immunity</keyword>
<gene>
    <name evidence="8" type="primary">LOC118239020</name>
</gene>
<evidence type="ECO:0000256" key="1">
    <source>
        <dbReference type="ARBA" id="ARBA00022859"/>
    </source>
</evidence>
<feature type="chain" id="PRO_5039901150" evidence="5">
    <location>
        <begin position="20"/>
        <end position="241"/>
    </location>
</feature>
<dbReference type="InterPro" id="IPR036179">
    <property type="entry name" value="Ig-like_dom_sf"/>
</dbReference>
<keyword evidence="3" id="KW-1280">Immunoglobulin</keyword>
<reference evidence="7" key="1">
    <citation type="journal article" date="2018" name="Biotechnol. Bioeng.">
        <title>A reference genome of the Chinese hamster based on a hybrid assembly strategy.</title>
        <authorList>
            <person name="Rupp O."/>
            <person name="MacDonald M.L."/>
            <person name="Li S."/>
            <person name="Dhiman H."/>
            <person name="Polson S."/>
            <person name="Griep S."/>
            <person name="Heffner K."/>
            <person name="Hernandez I."/>
            <person name="Brinkrolf K."/>
            <person name="Jadhav V."/>
            <person name="Samoudi M."/>
            <person name="Hao H."/>
            <person name="Kingham B."/>
            <person name="Goesmann A."/>
            <person name="Betenbaugh M.J."/>
            <person name="Lewis N.E."/>
            <person name="Borth N."/>
            <person name="Lee K.H."/>
        </authorList>
    </citation>
    <scope>NUCLEOTIDE SEQUENCE [LARGE SCALE GENOMIC DNA]</scope>
    <source>
        <strain evidence="7">17A/GY</strain>
    </source>
</reference>
<dbReference type="Proteomes" id="UP001108280">
    <property type="component" value="Chromosome 5"/>
</dbReference>
<dbReference type="GO" id="GO:0005576">
    <property type="term" value="C:extracellular region"/>
    <property type="evidence" value="ECO:0007669"/>
    <property type="project" value="UniProtKB-ARBA"/>
</dbReference>
<feature type="compositionally biased region" description="Basic and acidic residues" evidence="4">
    <location>
        <begin position="130"/>
        <end position="150"/>
    </location>
</feature>
<dbReference type="GO" id="GO:0019814">
    <property type="term" value="C:immunoglobulin complex"/>
    <property type="evidence" value="ECO:0007669"/>
    <property type="project" value="UniProtKB-KW"/>
</dbReference>
<evidence type="ECO:0000256" key="3">
    <source>
        <dbReference type="ARBA" id="ARBA00043265"/>
    </source>
</evidence>
<organism evidence="7 8">
    <name type="scientific">Cricetulus griseus</name>
    <name type="common">Chinese hamster</name>
    <name type="synonym">Cricetulus barabensis griseus</name>
    <dbReference type="NCBI Taxonomy" id="10029"/>
    <lineage>
        <taxon>Eukaryota</taxon>
        <taxon>Metazoa</taxon>
        <taxon>Chordata</taxon>
        <taxon>Craniata</taxon>
        <taxon>Vertebrata</taxon>
        <taxon>Euteleostomi</taxon>
        <taxon>Mammalia</taxon>
        <taxon>Eutheria</taxon>
        <taxon>Euarchontoglires</taxon>
        <taxon>Glires</taxon>
        <taxon>Rodentia</taxon>
        <taxon>Myomorpha</taxon>
        <taxon>Muroidea</taxon>
        <taxon>Cricetidae</taxon>
        <taxon>Cricetinae</taxon>
        <taxon>Cricetulus</taxon>
    </lineage>
</organism>
<evidence type="ECO:0000313" key="7">
    <source>
        <dbReference type="Proteomes" id="UP001108280"/>
    </source>
</evidence>
<name>A0A9J7JZ34_CRIGR</name>
<dbReference type="InterPro" id="IPR003599">
    <property type="entry name" value="Ig_sub"/>
</dbReference>
<dbReference type="RefSeq" id="XP_035301799.1">
    <property type="nucleotide sequence ID" value="XM_035445908.1"/>
</dbReference>
<keyword evidence="7" id="KW-1185">Reference proteome</keyword>
<keyword evidence="5" id="KW-0732">Signal</keyword>
<keyword evidence="1" id="KW-0391">Immunity</keyword>
<evidence type="ECO:0000256" key="2">
    <source>
        <dbReference type="ARBA" id="ARBA00023130"/>
    </source>
</evidence>
<dbReference type="GeneID" id="118239020"/>
<reference evidence="8" key="3">
    <citation type="submission" date="2025-08" db="UniProtKB">
        <authorList>
            <consortium name="RefSeq"/>
        </authorList>
    </citation>
    <scope>IDENTIFICATION</scope>
    <source>
        <strain evidence="8">17A/GY</strain>
        <tissue evidence="8">Liver</tissue>
    </source>
</reference>
<feature type="region of interest" description="Disordered" evidence="4">
    <location>
        <begin position="126"/>
        <end position="153"/>
    </location>
</feature>
<dbReference type="InterPro" id="IPR013783">
    <property type="entry name" value="Ig-like_fold"/>
</dbReference>
<evidence type="ECO:0000256" key="5">
    <source>
        <dbReference type="SAM" id="SignalP"/>
    </source>
</evidence>
<dbReference type="OrthoDB" id="9876329at2759"/>
<dbReference type="Gene3D" id="2.60.40.10">
    <property type="entry name" value="Immunoglobulins"/>
    <property type="match status" value="3"/>
</dbReference>
<dbReference type="SUPFAM" id="SSF48726">
    <property type="entry name" value="Immunoglobulin"/>
    <property type="match status" value="3"/>
</dbReference>
<accession>A0A9J7JZ34</accession>
<evidence type="ECO:0000259" key="6">
    <source>
        <dbReference type="PROSITE" id="PS50835"/>
    </source>
</evidence>
<dbReference type="SMART" id="SM00409">
    <property type="entry name" value="IG"/>
    <property type="match status" value="1"/>
</dbReference>
<feature type="domain" description="Ig-like" evidence="6">
    <location>
        <begin position="14"/>
        <end position="114"/>
    </location>
</feature>
<dbReference type="PROSITE" id="PS50835">
    <property type="entry name" value="IG_LIKE"/>
    <property type="match status" value="1"/>
</dbReference>
<dbReference type="InterPro" id="IPR007110">
    <property type="entry name" value="Ig-like_dom"/>
</dbReference>
<proteinExistence type="predicted"/>
<dbReference type="KEGG" id="cge:118239020"/>
<protein>
    <submittedName>
        <fullName evidence="8">Uncharacterized protein LOC118239020</fullName>
    </submittedName>
</protein>
<feature type="signal peptide" evidence="5">
    <location>
        <begin position="1"/>
        <end position="19"/>
    </location>
</feature>
<dbReference type="AlphaFoldDB" id="A0A9J7JZ34"/>